<feature type="compositionally biased region" description="Basic and acidic residues" evidence="1">
    <location>
        <begin position="938"/>
        <end position="950"/>
    </location>
</feature>
<dbReference type="EMBL" id="CP036317">
    <property type="protein sequence ID" value="QDV16643.1"/>
    <property type="molecule type" value="Genomic_DNA"/>
</dbReference>
<evidence type="ECO:0000256" key="1">
    <source>
        <dbReference type="SAM" id="MobiDB-lite"/>
    </source>
</evidence>
<feature type="compositionally biased region" description="Low complexity" evidence="1">
    <location>
        <begin position="993"/>
        <end position="1038"/>
    </location>
</feature>
<dbReference type="Proteomes" id="UP000320839">
    <property type="component" value="Chromosome"/>
</dbReference>
<feature type="compositionally biased region" description="Basic and acidic residues" evidence="1">
    <location>
        <begin position="664"/>
        <end position="723"/>
    </location>
</feature>
<feature type="compositionally biased region" description="Basic and acidic residues" evidence="1">
    <location>
        <begin position="798"/>
        <end position="872"/>
    </location>
</feature>
<evidence type="ECO:0000256" key="2">
    <source>
        <dbReference type="SAM" id="Phobius"/>
    </source>
</evidence>
<proteinExistence type="predicted"/>
<feature type="compositionally biased region" description="Polar residues" evidence="1">
    <location>
        <begin position="873"/>
        <end position="891"/>
    </location>
</feature>
<reference evidence="3 4" key="1">
    <citation type="submission" date="2019-02" db="EMBL/GenBank/DDBJ databases">
        <title>Deep-cultivation of Planctomycetes and their phenomic and genomic characterization uncovers novel biology.</title>
        <authorList>
            <person name="Wiegand S."/>
            <person name="Jogler M."/>
            <person name="Boedeker C."/>
            <person name="Pinto D."/>
            <person name="Vollmers J."/>
            <person name="Rivas-Marin E."/>
            <person name="Kohn T."/>
            <person name="Peeters S.H."/>
            <person name="Heuer A."/>
            <person name="Rast P."/>
            <person name="Oberbeckmann S."/>
            <person name="Bunk B."/>
            <person name="Jeske O."/>
            <person name="Meyerdierks A."/>
            <person name="Storesund J.E."/>
            <person name="Kallscheuer N."/>
            <person name="Luecker S."/>
            <person name="Lage O.M."/>
            <person name="Pohl T."/>
            <person name="Merkel B.J."/>
            <person name="Hornburger P."/>
            <person name="Mueller R.-W."/>
            <person name="Bruemmer F."/>
            <person name="Labrenz M."/>
            <person name="Spormann A.M."/>
            <person name="Op den Camp H."/>
            <person name="Overmann J."/>
            <person name="Amann R."/>
            <person name="Jetten M.S.M."/>
            <person name="Mascher T."/>
            <person name="Medema M.H."/>
            <person name="Devos D.P."/>
            <person name="Kaster A.-K."/>
            <person name="Ovreas L."/>
            <person name="Rohde M."/>
            <person name="Galperin M.Y."/>
            <person name="Jogler C."/>
        </authorList>
    </citation>
    <scope>NUCLEOTIDE SEQUENCE [LARGE SCALE GENOMIC DNA]</scope>
    <source>
        <strain evidence="3 4">Pan153</strain>
    </source>
</reference>
<feature type="compositionally biased region" description="Basic and acidic residues" evidence="1">
    <location>
        <begin position="542"/>
        <end position="555"/>
    </location>
</feature>
<organism evidence="3 4">
    <name type="scientific">Gimesia panareensis</name>
    <dbReference type="NCBI Taxonomy" id="2527978"/>
    <lineage>
        <taxon>Bacteria</taxon>
        <taxon>Pseudomonadati</taxon>
        <taxon>Planctomycetota</taxon>
        <taxon>Planctomycetia</taxon>
        <taxon>Planctomycetales</taxon>
        <taxon>Planctomycetaceae</taxon>
        <taxon>Gimesia</taxon>
    </lineage>
</organism>
<feature type="compositionally biased region" description="Basic and acidic residues" evidence="1">
    <location>
        <begin position="1224"/>
        <end position="1233"/>
    </location>
</feature>
<accession>A0A518FK17</accession>
<feature type="region of interest" description="Disordered" evidence="1">
    <location>
        <begin position="1195"/>
        <end position="1248"/>
    </location>
</feature>
<dbReference type="RefSeq" id="WP_197994973.1">
    <property type="nucleotide sequence ID" value="NZ_CP036317.1"/>
</dbReference>
<feature type="compositionally biased region" description="Polar residues" evidence="1">
    <location>
        <begin position="981"/>
        <end position="992"/>
    </location>
</feature>
<feature type="compositionally biased region" description="Polar residues" evidence="1">
    <location>
        <begin position="904"/>
        <end position="915"/>
    </location>
</feature>
<evidence type="ECO:0008006" key="5">
    <source>
        <dbReference type="Google" id="ProtNLM"/>
    </source>
</evidence>
<feature type="compositionally biased region" description="Polar residues" evidence="1">
    <location>
        <begin position="923"/>
        <end position="933"/>
    </location>
</feature>
<keyword evidence="2" id="KW-0812">Transmembrane</keyword>
<feature type="compositionally biased region" description="Basic and acidic residues" evidence="1">
    <location>
        <begin position="612"/>
        <end position="654"/>
    </location>
</feature>
<feature type="compositionally biased region" description="Low complexity" evidence="1">
    <location>
        <begin position="1064"/>
        <end position="1096"/>
    </location>
</feature>
<feature type="transmembrane region" description="Helical" evidence="2">
    <location>
        <begin position="169"/>
        <end position="186"/>
    </location>
</feature>
<feature type="transmembrane region" description="Helical" evidence="2">
    <location>
        <begin position="73"/>
        <end position="93"/>
    </location>
</feature>
<sequence length="1248" mass="137040">MSTASNSTPSTENRNGQYAKFDEYVDYQVSRTGSHIKANDLLTTAVGISTIFLGYLMIFILCDHWLIKGGFGHLSRLLMLAGVILASIGWAVWKLVVPYFKKVTRLYSAHALEQTSEEMQGALLNLVDLQRSERKVNPEIISSLEKRAALTLSQTDTDHAVDRRPLMRLSYCLLLVVAILCFYALFSPKQIWPSLSAAISFSSDREFATQTQIGSVAPGNTEVLAGSQLEVVVDLRGEVPENVTLYYTSSDQGRVNEPIKLRPMDETLKRFQGLLIGVNGRGIRQDLTYHIEAGDAVSAEYQVSVIQPPSATVHSVRYEYPAYMELAAVEQPGGAIDAYEGTQVTVDATTNMPITSFEVLFSDEEDAASPLEEFQLKKNIEKNTITASWKLKLRADGTFPKFYQIKCRNEAGQTTLSPTVYPLMIRPDLPPEISLLSPKQDLKLPANGTVPISVIAEDPDFKIRYLNLRVEKQQIRILDKTLFEGDRKSVGINYDLALEPLRLTPGDTIFFWVESRDNKHPSGNRKNTPKIKIEILEPVSPEEAKKQLEEQKQKAAEQNQQPNPDPQKQPGQKEGQEKQPGQQPGEQQMPDQKQGDSKSETGKQPGDQKQPGNEDQKQSDQPGQKKSDSPEPGAEPKQEPGDGQKQSQPEKQEGLDSDGSDDQEALKKILDKLKKEGEEPQPDQKDQGQKDQGQKDQGQKDQGQKDQGQKDQGQKDQGKENQGSEKQNSDQPGSEKKMQEPESNGGDSKSQQSSPSQDKNSEGTPGKGQNQNQDQKPKPSSKANENSPDQKSSGQKQEPQKGKVENGKQEPSDSESADRKMKSKGDPNGKAKPDHDPNAKPERSSNDLKRDPKEKPAMRPGDKKSPDGDPQQKPENSSAKPGQPDNQTEQKPGSEMRKPEQKNDNPSPAKQQQAANGKKSPQKQDQPDGSNQPPGGKPEPKDQKSKRPQDGENGNSSQNDQGQKGSQQPGKGDSTGKKGNQEQGSQGKPSGSQKPMNQNQPQNKQGQDNQKQNQQDQKQQEKNQSGNNQKGNQNQQGQKSGGQKGDKSGGKQGGKQGGQGSSQGEGKSQKGNSQAPGSSKGGSSDDPQGSSATTGGSSTGDGDAGNAGASPSLPDADEANLEYGKEAANLVLKRIKDELKRDKVDPELLKELGWTKDEMKQFSERLQKQLQTPDQNQQTPESLARKRQFEEMLKSLKPAGQAARRNRNSTRQQNSDSLGPRRLPVPEEYREAYDAFTRGLANQKPADK</sequence>
<feature type="compositionally biased region" description="Basic and acidic residues" evidence="1">
    <location>
        <begin position="892"/>
        <end position="903"/>
    </location>
</feature>
<protein>
    <recommendedName>
        <fullName evidence="5">Immunoglobulin G-binding protein A</fullName>
    </recommendedName>
</protein>
<dbReference type="AlphaFoldDB" id="A0A518FK17"/>
<feature type="region of interest" description="Disordered" evidence="1">
    <location>
        <begin position="517"/>
        <end position="1121"/>
    </location>
</feature>
<evidence type="ECO:0000313" key="4">
    <source>
        <dbReference type="Proteomes" id="UP000320839"/>
    </source>
</evidence>
<keyword evidence="2" id="KW-0472">Membrane</keyword>
<feature type="compositionally biased region" description="Low complexity" evidence="1">
    <location>
        <begin position="556"/>
        <end position="592"/>
    </location>
</feature>
<feature type="compositionally biased region" description="Low complexity" evidence="1">
    <location>
        <begin position="747"/>
        <end position="758"/>
    </location>
</feature>
<name>A0A518FK17_9PLAN</name>
<feature type="compositionally biased region" description="Polar residues" evidence="1">
    <location>
        <begin position="781"/>
        <end position="797"/>
    </location>
</feature>
<feature type="compositionally biased region" description="Gly residues" evidence="1">
    <location>
        <begin position="1050"/>
        <end position="1063"/>
    </location>
</feature>
<keyword evidence="2" id="KW-1133">Transmembrane helix</keyword>
<evidence type="ECO:0000313" key="3">
    <source>
        <dbReference type="EMBL" id="QDV16643.1"/>
    </source>
</evidence>
<feature type="transmembrane region" description="Helical" evidence="2">
    <location>
        <begin position="41"/>
        <end position="67"/>
    </location>
</feature>
<feature type="compositionally biased region" description="Low complexity" evidence="1">
    <location>
        <begin position="960"/>
        <end position="972"/>
    </location>
</feature>
<gene>
    <name evidence="3" type="ORF">Pan153_12740</name>
</gene>